<keyword evidence="3" id="KW-0418">Kinase</keyword>
<dbReference type="GO" id="GO:0005783">
    <property type="term" value="C:endoplasmic reticulum"/>
    <property type="evidence" value="ECO:0007669"/>
    <property type="project" value="TreeGrafter"/>
</dbReference>
<dbReference type="PANTHER" id="PTHR21208:SF0">
    <property type="entry name" value="ADP-DEPENDENT GLUCOKINASE"/>
    <property type="match status" value="1"/>
</dbReference>
<dbReference type="PANTHER" id="PTHR21208">
    <property type="entry name" value="ADP-DEPENDENT GLUCOKINASE"/>
    <property type="match status" value="1"/>
</dbReference>
<keyword evidence="5" id="KW-0732">Signal</keyword>
<keyword evidence="2" id="KW-0479">Metal-binding</keyword>
<evidence type="ECO:0000313" key="7">
    <source>
        <dbReference type="Proteomes" id="UP001432027"/>
    </source>
</evidence>
<keyword evidence="1" id="KW-0808">Transferase</keyword>
<reference evidence="6" key="1">
    <citation type="submission" date="2023-10" db="EMBL/GenBank/DDBJ databases">
        <title>Genome assembly of Pristionchus species.</title>
        <authorList>
            <person name="Yoshida K."/>
            <person name="Sommer R.J."/>
        </authorList>
    </citation>
    <scope>NUCLEOTIDE SEQUENCE</scope>
    <source>
        <strain evidence="6">RS0144</strain>
    </source>
</reference>
<evidence type="ECO:0008006" key="8">
    <source>
        <dbReference type="Google" id="ProtNLM"/>
    </source>
</evidence>
<sequence length="232" mass="25964">LQLVPMIRLLFVSAAVVAAASAAPTPCTDAQMNTIVKCYTDFYNAYGSKLDFPGFKDYLNPGGFHEIRTGMLNADGIAAKPTIAKYGKSLTDCLQPVADCIVDNTYQQAPLSSAGEGHRYNFDRVMTAYESTDPGYSYQMRHYFCFAHFKEEKDTNALRQKVTACDDDLTAKTVADPYNPNNCKAYQDNAECYRSAYAEYCNADEAGEFWCMIDALEFQLYNPDCVFDCKKH</sequence>
<keyword evidence="4" id="KW-0460">Magnesium</keyword>
<dbReference type="AlphaFoldDB" id="A0AAV5SPF0"/>
<dbReference type="InterPro" id="IPR007666">
    <property type="entry name" value="ADP_PFK/GK"/>
</dbReference>
<evidence type="ECO:0000256" key="3">
    <source>
        <dbReference type="ARBA" id="ARBA00022777"/>
    </source>
</evidence>
<evidence type="ECO:0000256" key="4">
    <source>
        <dbReference type="ARBA" id="ARBA00022842"/>
    </source>
</evidence>
<proteinExistence type="predicted"/>
<feature type="non-terminal residue" evidence="6">
    <location>
        <position position="1"/>
    </location>
</feature>
<feature type="chain" id="PRO_5043461886" description="Secreted protein" evidence="5">
    <location>
        <begin position="23"/>
        <end position="232"/>
    </location>
</feature>
<evidence type="ECO:0000256" key="2">
    <source>
        <dbReference type="ARBA" id="ARBA00022723"/>
    </source>
</evidence>
<gene>
    <name evidence="6" type="ORF">PENTCL1PPCAC_6168</name>
</gene>
<evidence type="ECO:0000256" key="1">
    <source>
        <dbReference type="ARBA" id="ARBA00022679"/>
    </source>
</evidence>
<feature type="signal peptide" evidence="5">
    <location>
        <begin position="1"/>
        <end position="22"/>
    </location>
</feature>
<dbReference type="GO" id="GO:0006006">
    <property type="term" value="P:glucose metabolic process"/>
    <property type="evidence" value="ECO:0007669"/>
    <property type="project" value="TreeGrafter"/>
</dbReference>
<accession>A0AAV5SPF0</accession>
<dbReference type="EMBL" id="BTSX01000002">
    <property type="protein sequence ID" value="GMS83993.1"/>
    <property type="molecule type" value="Genomic_DNA"/>
</dbReference>
<name>A0AAV5SPF0_9BILA</name>
<organism evidence="6 7">
    <name type="scientific">Pristionchus entomophagus</name>
    <dbReference type="NCBI Taxonomy" id="358040"/>
    <lineage>
        <taxon>Eukaryota</taxon>
        <taxon>Metazoa</taxon>
        <taxon>Ecdysozoa</taxon>
        <taxon>Nematoda</taxon>
        <taxon>Chromadorea</taxon>
        <taxon>Rhabditida</taxon>
        <taxon>Rhabditina</taxon>
        <taxon>Diplogasteromorpha</taxon>
        <taxon>Diplogasteroidea</taxon>
        <taxon>Neodiplogasteridae</taxon>
        <taxon>Pristionchus</taxon>
    </lineage>
</organism>
<protein>
    <recommendedName>
        <fullName evidence="8">Secreted protein</fullName>
    </recommendedName>
</protein>
<dbReference type="GO" id="GO:0043843">
    <property type="term" value="F:ADP-specific glucokinase activity"/>
    <property type="evidence" value="ECO:0007669"/>
    <property type="project" value="TreeGrafter"/>
</dbReference>
<dbReference type="Proteomes" id="UP001432027">
    <property type="component" value="Unassembled WGS sequence"/>
</dbReference>
<dbReference type="GO" id="GO:0046872">
    <property type="term" value="F:metal ion binding"/>
    <property type="evidence" value="ECO:0007669"/>
    <property type="project" value="UniProtKB-KW"/>
</dbReference>
<evidence type="ECO:0000313" key="6">
    <source>
        <dbReference type="EMBL" id="GMS83993.1"/>
    </source>
</evidence>
<comment type="caution">
    <text evidence="6">The sequence shown here is derived from an EMBL/GenBank/DDBJ whole genome shotgun (WGS) entry which is preliminary data.</text>
</comment>
<keyword evidence="7" id="KW-1185">Reference proteome</keyword>
<evidence type="ECO:0000256" key="5">
    <source>
        <dbReference type="SAM" id="SignalP"/>
    </source>
</evidence>